<keyword evidence="3 6" id="KW-1133">Transmembrane helix</keyword>
<dbReference type="PANTHER" id="PTHR15549">
    <property type="entry name" value="PAIRED IMMUNOGLOBULIN-LIKE TYPE 2 RECEPTOR"/>
    <property type="match status" value="1"/>
</dbReference>
<reference evidence="7 8" key="1">
    <citation type="submission" date="2024-02" db="EMBL/GenBank/DDBJ databases">
        <title>A draft genome for the cacao thread blight pathogen Marasmius crinis-equi.</title>
        <authorList>
            <person name="Cohen S.P."/>
            <person name="Baruah I.K."/>
            <person name="Amoako-Attah I."/>
            <person name="Bukari Y."/>
            <person name="Meinhardt L.W."/>
            <person name="Bailey B.A."/>
        </authorList>
    </citation>
    <scope>NUCLEOTIDE SEQUENCE [LARGE SCALE GENOMIC DNA]</scope>
    <source>
        <strain evidence="7 8">GH-76</strain>
    </source>
</reference>
<feature type="transmembrane region" description="Helical" evidence="6">
    <location>
        <begin position="53"/>
        <end position="77"/>
    </location>
</feature>
<dbReference type="EMBL" id="JBAHYK010001528">
    <property type="protein sequence ID" value="KAL0567680.1"/>
    <property type="molecule type" value="Genomic_DNA"/>
</dbReference>
<organism evidence="7 8">
    <name type="scientific">Marasmius crinis-equi</name>
    <dbReference type="NCBI Taxonomy" id="585013"/>
    <lineage>
        <taxon>Eukaryota</taxon>
        <taxon>Fungi</taxon>
        <taxon>Dikarya</taxon>
        <taxon>Basidiomycota</taxon>
        <taxon>Agaricomycotina</taxon>
        <taxon>Agaricomycetes</taxon>
        <taxon>Agaricomycetidae</taxon>
        <taxon>Agaricales</taxon>
        <taxon>Marasmiineae</taxon>
        <taxon>Marasmiaceae</taxon>
        <taxon>Marasmius</taxon>
    </lineage>
</organism>
<accession>A0ABR3EXN2</accession>
<keyword evidence="2 6" id="KW-0812">Transmembrane</keyword>
<feature type="region of interest" description="Disordered" evidence="5">
    <location>
        <begin position="86"/>
        <end position="178"/>
    </location>
</feature>
<dbReference type="InterPro" id="IPR051694">
    <property type="entry name" value="Immunoregulatory_rcpt-like"/>
</dbReference>
<comment type="subcellular location">
    <subcellularLocation>
        <location evidence="1">Membrane</location>
        <topology evidence="1">Single-pass membrane protein</topology>
    </subcellularLocation>
</comment>
<keyword evidence="8" id="KW-1185">Reference proteome</keyword>
<feature type="compositionally biased region" description="Pro residues" evidence="5">
    <location>
        <begin position="26"/>
        <end position="38"/>
    </location>
</feature>
<evidence type="ECO:0000256" key="2">
    <source>
        <dbReference type="ARBA" id="ARBA00022692"/>
    </source>
</evidence>
<evidence type="ECO:0000256" key="4">
    <source>
        <dbReference type="ARBA" id="ARBA00023136"/>
    </source>
</evidence>
<evidence type="ECO:0000256" key="6">
    <source>
        <dbReference type="SAM" id="Phobius"/>
    </source>
</evidence>
<name>A0ABR3EXN2_9AGAR</name>
<evidence type="ECO:0000313" key="7">
    <source>
        <dbReference type="EMBL" id="KAL0567680.1"/>
    </source>
</evidence>
<evidence type="ECO:0000256" key="3">
    <source>
        <dbReference type="ARBA" id="ARBA00022989"/>
    </source>
</evidence>
<evidence type="ECO:0000256" key="1">
    <source>
        <dbReference type="ARBA" id="ARBA00004167"/>
    </source>
</evidence>
<sequence length="215" mass="23171">MYDQAAAAQILVDGMDLFESGSSSPTPSPTPTSTPAPTPTTTLKPELGSHSRVGVIVGTTIGVVVFLLLLGVTIAFLRRHRGLRTREPSEATRRTPITPFHGEKSEQGSPRPSQWRTKDQSGVPIPLNSGAGLSPLIVPTPSSDPSNEHLGLSNSRSEVGPDMTQSREDGREGAATQMELVPGFPDMVRAVYRRLWEHEHDESGNPPDYRSNAEV</sequence>
<comment type="caution">
    <text evidence="7">The sequence shown here is derived from an EMBL/GenBank/DDBJ whole genome shotgun (WGS) entry which is preliminary data.</text>
</comment>
<keyword evidence="4 6" id="KW-0472">Membrane</keyword>
<dbReference type="PANTHER" id="PTHR15549:SF30">
    <property type="entry name" value="MID2 DOMAIN-CONTAINING PROTEIN"/>
    <property type="match status" value="1"/>
</dbReference>
<feature type="region of interest" description="Disordered" evidence="5">
    <location>
        <begin position="17"/>
        <end position="46"/>
    </location>
</feature>
<gene>
    <name evidence="7" type="ORF">V5O48_014314</name>
</gene>
<evidence type="ECO:0000313" key="8">
    <source>
        <dbReference type="Proteomes" id="UP001465976"/>
    </source>
</evidence>
<evidence type="ECO:0000256" key="5">
    <source>
        <dbReference type="SAM" id="MobiDB-lite"/>
    </source>
</evidence>
<protein>
    <submittedName>
        <fullName evidence="7">Uncharacterized protein</fullName>
    </submittedName>
</protein>
<dbReference type="Proteomes" id="UP001465976">
    <property type="component" value="Unassembled WGS sequence"/>
</dbReference>
<proteinExistence type="predicted"/>